<comment type="caution">
    <text evidence="3">The sequence shown here is derived from an EMBL/GenBank/DDBJ whole genome shotgun (WGS) entry which is preliminary data.</text>
</comment>
<evidence type="ECO:0000256" key="1">
    <source>
        <dbReference type="SAM" id="Phobius"/>
    </source>
</evidence>
<dbReference type="Proteomes" id="UP000717696">
    <property type="component" value="Unassembled WGS sequence"/>
</dbReference>
<gene>
    <name evidence="3" type="ORF">B0J13DRAFT_42177</name>
</gene>
<evidence type="ECO:0000313" key="4">
    <source>
        <dbReference type="Proteomes" id="UP000717696"/>
    </source>
</evidence>
<reference evidence="3" key="1">
    <citation type="journal article" date="2021" name="Nat. Commun.">
        <title>Genetic determinants of endophytism in the Arabidopsis root mycobiome.</title>
        <authorList>
            <person name="Mesny F."/>
            <person name="Miyauchi S."/>
            <person name="Thiergart T."/>
            <person name="Pickel B."/>
            <person name="Atanasova L."/>
            <person name="Karlsson M."/>
            <person name="Huettel B."/>
            <person name="Barry K.W."/>
            <person name="Haridas S."/>
            <person name="Chen C."/>
            <person name="Bauer D."/>
            <person name="Andreopoulos W."/>
            <person name="Pangilinan J."/>
            <person name="LaButti K."/>
            <person name="Riley R."/>
            <person name="Lipzen A."/>
            <person name="Clum A."/>
            <person name="Drula E."/>
            <person name="Henrissat B."/>
            <person name="Kohler A."/>
            <person name="Grigoriev I.V."/>
            <person name="Martin F.M."/>
            <person name="Hacquard S."/>
        </authorList>
    </citation>
    <scope>NUCLEOTIDE SEQUENCE</scope>
    <source>
        <strain evidence="3">MPI-CAGE-AT-0021</strain>
    </source>
</reference>
<feature type="transmembrane region" description="Helical" evidence="1">
    <location>
        <begin position="111"/>
        <end position="130"/>
    </location>
</feature>
<dbReference type="PANTHER" id="PTHR42109">
    <property type="entry name" value="UNPLACED GENOMIC SCAFFOLD UM_SCAF_CONTIG_1.265, WHOLE GENOME SHOTGUN SEQUENCE"/>
    <property type="match status" value="1"/>
</dbReference>
<dbReference type="Pfam" id="PF24800">
    <property type="entry name" value="DUF7702"/>
    <property type="match status" value="1"/>
</dbReference>
<keyword evidence="1" id="KW-0472">Membrane</keyword>
<dbReference type="EMBL" id="JAGMUU010000010">
    <property type="protein sequence ID" value="KAH7144320.1"/>
    <property type="molecule type" value="Genomic_DNA"/>
</dbReference>
<dbReference type="AlphaFoldDB" id="A0A9P9ETU1"/>
<keyword evidence="1" id="KW-0812">Transmembrane</keyword>
<dbReference type="InterPro" id="IPR056119">
    <property type="entry name" value="DUF7702"/>
</dbReference>
<evidence type="ECO:0000259" key="2">
    <source>
        <dbReference type="Pfam" id="PF24800"/>
    </source>
</evidence>
<feature type="transmembrane region" description="Helical" evidence="1">
    <location>
        <begin position="64"/>
        <end position="90"/>
    </location>
</feature>
<feature type="transmembrane region" description="Helical" evidence="1">
    <location>
        <begin position="177"/>
        <end position="198"/>
    </location>
</feature>
<dbReference type="OrthoDB" id="2560628at2759"/>
<feature type="domain" description="DUF7702" evidence="2">
    <location>
        <begin position="3"/>
        <end position="241"/>
    </location>
</feature>
<keyword evidence="4" id="KW-1185">Reference proteome</keyword>
<feature type="transmembrane region" description="Helical" evidence="1">
    <location>
        <begin position="6"/>
        <end position="27"/>
    </location>
</feature>
<feature type="transmembrane region" description="Helical" evidence="1">
    <location>
        <begin position="142"/>
        <end position="165"/>
    </location>
</feature>
<sequence length="260" mass="28238">MLNPHTSVAIAQVIFFVPIVPIAIFILAKNWKNRPRLAWYPLVTFSLLRLAGGIITIIRDQHPTNIGLIIAATVLLNVGIIPLLLSLIGITRIVLKSSVDKNQRAQKCLKAIRIAFIAAIALLVASGGLSGSSSTATVTRSLAQAGYVVLGVVLALTALELLHLFTQKDRICPNAFIYVEFALLSIPMLALRTAYGLLYEFTIKDLSTIWNPLSGSAVAFALMCLLSEYLALLLFIYLGFHRMKHNLGEMQKVATGGDVA</sequence>
<feature type="transmembrane region" description="Helical" evidence="1">
    <location>
        <begin position="218"/>
        <end position="240"/>
    </location>
</feature>
<keyword evidence="1" id="KW-1133">Transmembrane helix</keyword>
<name>A0A9P9ETU1_9HYPO</name>
<proteinExistence type="predicted"/>
<dbReference type="PANTHER" id="PTHR42109:SF2">
    <property type="entry name" value="INTEGRAL MEMBRANE PROTEIN"/>
    <property type="match status" value="1"/>
</dbReference>
<feature type="transmembrane region" description="Helical" evidence="1">
    <location>
        <begin position="39"/>
        <end position="58"/>
    </location>
</feature>
<organism evidence="3 4">
    <name type="scientific">Dactylonectria estremocensis</name>
    <dbReference type="NCBI Taxonomy" id="1079267"/>
    <lineage>
        <taxon>Eukaryota</taxon>
        <taxon>Fungi</taxon>
        <taxon>Dikarya</taxon>
        <taxon>Ascomycota</taxon>
        <taxon>Pezizomycotina</taxon>
        <taxon>Sordariomycetes</taxon>
        <taxon>Hypocreomycetidae</taxon>
        <taxon>Hypocreales</taxon>
        <taxon>Nectriaceae</taxon>
        <taxon>Dactylonectria</taxon>
    </lineage>
</organism>
<evidence type="ECO:0000313" key="3">
    <source>
        <dbReference type="EMBL" id="KAH7144320.1"/>
    </source>
</evidence>
<protein>
    <recommendedName>
        <fullName evidence="2">DUF7702 domain-containing protein</fullName>
    </recommendedName>
</protein>
<accession>A0A9P9ETU1</accession>